<dbReference type="InterPro" id="IPR036691">
    <property type="entry name" value="Endo/exonu/phosph_ase_sf"/>
</dbReference>
<dbReference type="Gene3D" id="3.60.10.10">
    <property type="entry name" value="Endonuclease/exonuclease/phosphatase"/>
    <property type="match status" value="1"/>
</dbReference>
<feature type="non-terminal residue" evidence="1">
    <location>
        <position position="1"/>
    </location>
</feature>
<organism evidence="1">
    <name type="scientific">Octopus bimaculoides</name>
    <name type="common">California two-spotted octopus</name>
    <dbReference type="NCBI Taxonomy" id="37653"/>
    <lineage>
        <taxon>Eukaryota</taxon>
        <taxon>Metazoa</taxon>
        <taxon>Spiralia</taxon>
        <taxon>Lophotrochozoa</taxon>
        <taxon>Mollusca</taxon>
        <taxon>Cephalopoda</taxon>
        <taxon>Coleoidea</taxon>
        <taxon>Octopodiformes</taxon>
        <taxon>Octopoda</taxon>
        <taxon>Incirrata</taxon>
        <taxon>Octopodidae</taxon>
        <taxon>Octopus</taxon>
    </lineage>
</organism>
<accession>A0A0L8HRR0</accession>
<proteinExistence type="predicted"/>
<evidence type="ECO:0000313" key="1">
    <source>
        <dbReference type="EMBL" id="KOF91864.1"/>
    </source>
</evidence>
<protein>
    <recommendedName>
        <fullName evidence="2">Endonuclease/exonuclease/phosphatase domain-containing protein</fullName>
    </recommendedName>
</protein>
<dbReference type="EMBL" id="KQ417459">
    <property type="protein sequence ID" value="KOF91864.1"/>
    <property type="molecule type" value="Genomic_DNA"/>
</dbReference>
<dbReference type="SUPFAM" id="SSF56219">
    <property type="entry name" value="DNase I-like"/>
    <property type="match status" value="1"/>
</dbReference>
<reference evidence="1" key="1">
    <citation type="submission" date="2015-07" db="EMBL/GenBank/DDBJ databases">
        <title>MeaNS - Measles Nucleotide Surveillance Program.</title>
        <authorList>
            <person name="Tran T."/>
            <person name="Druce J."/>
        </authorList>
    </citation>
    <scope>NUCLEOTIDE SEQUENCE</scope>
    <source>
        <strain evidence="1">UCB-OBI-ISO-001</strain>
        <tissue evidence="1">Gonad</tissue>
    </source>
</reference>
<sequence length="121" mass="13691">LLKGNRSGYTFYCSGNDKDDKHETSVASAVKNSREKKQKNLTIIPEVINDWFIIPRLPTKGSNFLNLVSRYVSTMANDQTSKMKFYEDASSLISAIPQKEELILLGNFNARVRTDEGTWQG</sequence>
<name>A0A0L8HRR0_OCTBM</name>
<evidence type="ECO:0008006" key="2">
    <source>
        <dbReference type="Google" id="ProtNLM"/>
    </source>
</evidence>
<gene>
    <name evidence="1" type="ORF">OCBIM_22007907mg</name>
</gene>
<dbReference type="AlphaFoldDB" id="A0A0L8HRR0"/>